<keyword evidence="1" id="KW-0812">Transmembrane</keyword>
<feature type="transmembrane region" description="Helical" evidence="1">
    <location>
        <begin position="107"/>
        <end position="129"/>
    </location>
</feature>
<keyword evidence="1" id="KW-1133">Transmembrane helix</keyword>
<organism evidence="2">
    <name type="scientific">Nakamurella sp. A5-74</name>
    <dbReference type="NCBI Taxonomy" id="3158264"/>
    <lineage>
        <taxon>Bacteria</taxon>
        <taxon>Bacillati</taxon>
        <taxon>Actinomycetota</taxon>
        <taxon>Actinomycetes</taxon>
        <taxon>Nakamurellales</taxon>
        <taxon>Nakamurellaceae</taxon>
        <taxon>Nakamurella</taxon>
    </lineage>
</organism>
<proteinExistence type="predicted"/>
<dbReference type="EMBL" id="CP159218">
    <property type="protein sequence ID" value="XCG61869.1"/>
    <property type="molecule type" value="Genomic_DNA"/>
</dbReference>
<feature type="transmembrane region" description="Helical" evidence="1">
    <location>
        <begin position="83"/>
        <end position="100"/>
    </location>
</feature>
<feature type="transmembrane region" description="Helical" evidence="1">
    <location>
        <begin position="141"/>
        <end position="162"/>
    </location>
</feature>
<keyword evidence="1" id="KW-0472">Membrane</keyword>
<protein>
    <submittedName>
        <fullName evidence="2">Uncharacterized protein</fullName>
    </submittedName>
</protein>
<sequence length="174" mass="18221">MPAPDATVRGGSVPGRTSAGPGISVFHLSGALLTGVGLLSVLWSMFLPWLASGPATRNSFQLMGLADRYRLFNAWWYRLAPDVWPFWGPAVVVVLLLLVLRLRRSAAVLGLLVGVSSVTVGVLVLAYGSGRSVGGVRMVELGPTTMVVGGVLGCLGAVGLFLRSPTRLVPAPRT</sequence>
<evidence type="ECO:0000256" key="1">
    <source>
        <dbReference type="SAM" id="Phobius"/>
    </source>
</evidence>
<accession>A0AAU8DJL1</accession>
<dbReference type="AlphaFoldDB" id="A0AAU8DJL1"/>
<evidence type="ECO:0000313" key="2">
    <source>
        <dbReference type="EMBL" id="XCG61869.1"/>
    </source>
</evidence>
<dbReference type="RefSeq" id="WP_353647485.1">
    <property type="nucleotide sequence ID" value="NZ_CP159218.1"/>
</dbReference>
<reference evidence="2" key="1">
    <citation type="submission" date="2024-05" db="EMBL/GenBank/DDBJ databases">
        <authorList>
            <person name="Cai S.Y."/>
            <person name="Jin L.M."/>
            <person name="Li H.R."/>
        </authorList>
    </citation>
    <scope>NUCLEOTIDE SEQUENCE</scope>
    <source>
        <strain evidence="2">A5-74</strain>
    </source>
</reference>
<gene>
    <name evidence="2" type="ORF">ABLG96_11270</name>
</gene>
<name>A0AAU8DJL1_9ACTN</name>
<feature type="transmembrane region" description="Helical" evidence="1">
    <location>
        <begin position="25"/>
        <end position="46"/>
    </location>
</feature>